<evidence type="ECO:0000313" key="2">
    <source>
        <dbReference type="Proteomes" id="UP001063816"/>
    </source>
</evidence>
<reference evidence="1" key="1">
    <citation type="submission" date="2022-05" db="EMBL/GenBank/DDBJ databases">
        <title>Description of a novel species of Leclercia; Leclercia tamurae and the Proposal for a Novel Genus Silvania gen. nov. Containing Two Novel Species Silvania hatchlandensis sp. nov. and Silvania confinis sp. nov. Isolated from the Rhizosphere of Oak.</title>
        <authorList>
            <person name="Maddock D.W."/>
            <person name="Brady C.L."/>
            <person name="Denman S."/>
            <person name="Arnold D."/>
        </authorList>
    </citation>
    <scope>NUCLEOTIDE SEQUENCE</scope>
    <source>
        <strain evidence="1">H19S6</strain>
    </source>
</reference>
<gene>
    <name evidence="1" type="ORF">M8014_18300</name>
</gene>
<organism evidence="1 2">
    <name type="scientific">Silvania hatchlandensis</name>
    <dbReference type="NCBI Taxonomy" id="2926469"/>
    <lineage>
        <taxon>Bacteria</taxon>
        <taxon>Pseudomonadati</taxon>
        <taxon>Pseudomonadota</taxon>
        <taxon>Gammaproteobacteria</taxon>
        <taxon>Enterobacterales</taxon>
        <taxon>Enterobacteriaceae</taxon>
        <taxon>Silvania</taxon>
    </lineage>
</organism>
<dbReference type="EMBL" id="JAMGZK010000053">
    <property type="protein sequence ID" value="MCU6666289.1"/>
    <property type="molecule type" value="Genomic_DNA"/>
</dbReference>
<dbReference type="RefSeq" id="WP_271283809.1">
    <property type="nucleotide sequence ID" value="NZ_JAMGZK010000053.1"/>
</dbReference>
<dbReference type="Proteomes" id="UP001063816">
    <property type="component" value="Unassembled WGS sequence"/>
</dbReference>
<comment type="caution">
    <text evidence="1">The sequence shown here is derived from an EMBL/GenBank/DDBJ whole genome shotgun (WGS) entry which is preliminary data.</text>
</comment>
<protein>
    <submittedName>
        <fullName evidence="1">Uncharacterized protein</fullName>
    </submittedName>
</protein>
<name>A0A9J6Q5D0_9ENTR</name>
<proteinExistence type="predicted"/>
<evidence type="ECO:0000313" key="1">
    <source>
        <dbReference type="EMBL" id="MCU6666289.1"/>
    </source>
</evidence>
<sequence length="104" mass="11256">MGFASPATDYIEQRVTPASVCMTPDSRILETSAGYAIIVPVTRPQQGDALLILSGGRTQFAMLMGQSLICDDGEAIEGRALEDVEVLGRVTHFITRHYEDGRAV</sequence>
<dbReference type="AlphaFoldDB" id="A0A9J6Q5D0"/>
<keyword evidence="2" id="KW-1185">Reference proteome</keyword>
<accession>A0A9J6Q5D0</accession>